<protein>
    <submittedName>
        <fullName evidence="1">Uncharacterized protein</fullName>
    </submittedName>
</protein>
<sequence length="123" mass="13961">MFNVFYSVSYTGGFYSFNSRTSGVIPCSSNPPKSLHDWKHKFFYVRCGVIPVDMHYRAEGEGVPKVNVPINFAEQDWYKTLIRKGTPISQHEERALVGADMSILWIPKNPRGVPVYGYQGKGI</sequence>
<comment type="caution">
    <text evidence="1">The sequence shown here is derived from an EMBL/GenBank/DDBJ whole genome shotgun (WGS) entry which is preliminary data.</text>
</comment>
<dbReference type="AlphaFoldDB" id="A0A9K3DFJ5"/>
<accession>A0A9K3DFJ5</accession>
<organism evidence="1 2">
    <name type="scientific">Helianthus annuus</name>
    <name type="common">Common sunflower</name>
    <dbReference type="NCBI Taxonomy" id="4232"/>
    <lineage>
        <taxon>Eukaryota</taxon>
        <taxon>Viridiplantae</taxon>
        <taxon>Streptophyta</taxon>
        <taxon>Embryophyta</taxon>
        <taxon>Tracheophyta</taxon>
        <taxon>Spermatophyta</taxon>
        <taxon>Magnoliopsida</taxon>
        <taxon>eudicotyledons</taxon>
        <taxon>Gunneridae</taxon>
        <taxon>Pentapetalae</taxon>
        <taxon>asterids</taxon>
        <taxon>campanulids</taxon>
        <taxon>Asterales</taxon>
        <taxon>Asteraceae</taxon>
        <taxon>Asteroideae</taxon>
        <taxon>Heliantheae alliance</taxon>
        <taxon>Heliantheae</taxon>
        <taxon>Helianthus</taxon>
    </lineage>
</organism>
<gene>
    <name evidence="1" type="ORF">HanXRQr2_Chr17g0786611</name>
</gene>
<dbReference type="EMBL" id="MNCJ02000332">
    <property type="protein sequence ID" value="KAF5754025.1"/>
    <property type="molecule type" value="Genomic_DNA"/>
</dbReference>
<proteinExistence type="predicted"/>
<dbReference type="PANTHER" id="PTHR31099">
    <property type="entry name" value="OS06G0165300 PROTEIN"/>
    <property type="match status" value="1"/>
</dbReference>
<dbReference type="Proteomes" id="UP000215914">
    <property type="component" value="Unassembled WGS sequence"/>
</dbReference>
<evidence type="ECO:0000313" key="2">
    <source>
        <dbReference type="Proteomes" id="UP000215914"/>
    </source>
</evidence>
<reference evidence="1" key="1">
    <citation type="journal article" date="2017" name="Nature">
        <title>The sunflower genome provides insights into oil metabolism, flowering and Asterid evolution.</title>
        <authorList>
            <person name="Badouin H."/>
            <person name="Gouzy J."/>
            <person name="Grassa C.J."/>
            <person name="Murat F."/>
            <person name="Staton S.E."/>
            <person name="Cottret L."/>
            <person name="Lelandais-Briere C."/>
            <person name="Owens G.L."/>
            <person name="Carrere S."/>
            <person name="Mayjonade B."/>
            <person name="Legrand L."/>
            <person name="Gill N."/>
            <person name="Kane N.C."/>
            <person name="Bowers J.E."/>
            <person name="Hubner S."/>
            <person name="Bellec A."/>
            <person name="Berard A."/>
            <person name="Berges H."/>
            <person name="Blanchet N."/>
            <person name="Boniface M.C."/>
            <person name="Brunel D."/>
            <person name="Catrice O."/>
            <person name="Chaidir N."/>
            <person name="Claudel C."/>
            <person name="Donnadieu C."/>
            <person name="Faraut T."/>
            <person name="Fievet G."/>
            <person name="Helmstetter N."/>
            <person name="King M."/>
            <person name="Knapp S.J."/>
            <person name="Lai Z."/>
            <person name="Le Paslier M.C."/>
            <person name="Lippi Y."/>
            <person name="Lorenzon L."/>
            <person name="Mandel J.R."/>
            <person name="Marage G."/>
            <person name="Marchand G."/>
            <person name="Marquand E."/>
            <person name="Bret-Mestries E."/>
            <person name="Morien E."/>
            <person name="Nambeesan S."/>
            <person name="Nguyen T."/>
            <person name="Pegot-Espagnet P."/>
            <person name="Pouilly N."/>
            <person name="Raftis F."/>
            <person name="Sallet E."/>
            <person name="Schiex T."/>
            <person name="Thomas J."/>
            <person name="Vandecasteele C."/>
            <person name="Vares D."/>
            <person name="Vear F."/>
            <person name="Vautrin S."/>
            <person name="Crespi M."/>
            <person name="Mangin B."/>
            <person name="Burke J.M."/>
            <person name="Salse J."/>
            <person name="Munos S."/>
            <person name="Vincourt P."/>
            <person name="Rieseberg L.H."/>
            <person name="Langlade N.B."/>
        </authorList>
    </citation>
    <scope>NUCLEOTIDE SEQUENCE</scope>
    <source>
        <tissue evidence="1">Leaves</tissue>
    </source>
</reference>
<dbReference type="Gramene" id="mRNA:HanXRQr2_Chr17g0786611">
    <property type="protein sequence ID" value="CDS:HanXRQr2_Chr17g0786611.1"/>
    <property type="gene ID" value="HanXRQr2_Chr17g0786611"/>
</dbReference>
<evidence type="ECO:0000313" key="1">
    <source>
        <dbReference type="EMBL" id="KAF5754025.1"/>
    </source>
</evidence>
<reference evidence="1" key="2">
    <citation type="submission" date="2020-06" db="EMBL/GenBank/DDBJ databases">
        <title>Helianthus annuus Genome sequencing and assembly Release 2.</title>
        <authorList>
            <person name="Gouzy J."/>
            <person name="Langlade N."/>
            <person name="Munos S."/>
        </authorList>
    </citation>
    <scope>NUCLEOTIDE SEQUENCE</scope>
    <source>
        <tissue evidence="1">Leaves</tissue>
    </source>
</reference>
<name>A0A9K3DFJ5_HELAN</name>
<dbReference type="PANTHER" id="PTHR31099:SF49">
    <property type="entry name" value="MYOSIN HEAVY CHAIN-LIKE PROTEIN"/>
    <property type="match status" value="1"/>
</dbReference>
<keyword evidence="2" id="KW-1185">Reference proteome</keyword>